<evidence type="ECO:0000256" key="4">
    <source>
        <dbReference type="RuleBase" id="RU000487"/>
    </source>
</evidence>
<dbReference type="CDD" id="cd13395">
    <property type="entry name" value="ASKHA_NBD_Arp4_ACTL6-like"/>
    <property type="match status" value="1"/>
</dbReference>
<proteinExistence type="inferred from homology"/>
<comment type="subcellular location">
    <subcellularLocation>
        <location evidence="1">Cytoplasm</location>
    </subcellularLocation>
</comment>
<dbReference type="InterPro" id="IPR004001">
    <property type="entry name" value="Actin_CS"/>
</dbReference>
<dbReference type="Proteomes" id="UP000440578">
    <property type="component" value="Unassembled WGS sequence"/>
</dbReference>
<dbReference type="SUPFAM" id="SSF53067">
    <property type="entry name" value="Actin-like ATPase domain"/>
    <property type="match status" value="2"/>
</dbReference>
<gene>
    <name evidence="5" type="primary">Actl6a</name>
    <name evidence="5" type="ORF">FJT64_020699</name>
</gene>
<dbReference type="InterPro" id="IPR043129">
    <property type="entry name" value="ATPase_NBD"/>
</dbReference>
<comment type="caution">
    <text evidence="5">The sequence shown here is derived from an EMBL/GenBank/DDBJ whole genome shotgun (WGS) entry which is preliminary data.</text>
</comment>
<keyword evidence="3" id="KW-0206">Cytoskeleton</keyword>
<dbReference type="EMBL" id="VIIS01000516">
    <property type="protein sequence ID" value="KAF0308053.1"/>
    <property type="molecule type" value="Genomic_DNA"/>
</dbReference>
<comment type="similarity">
    <text evidence="4">Belongs to the actin family.</text>
</comment>
<dbReference type="Gene3D" id="3.30.420.40">
    <property type="match status" value="2"/>
</dbReference>
<dbReference type="SMART" id="SM00268">
    <property type="entry name" value="ACTIN"/>
    <property type="match status" value="1"/>
</dbReference>
<dbReference type="Gene3D" id="3.90.640.10">
    <property type="entry name" value="Actin, Chain A, domain 4"/>
    <property type="match status" value="1"/>
</dbReference>
<dbReference type="OrthoDB" id="5132116at2759"/>
<dbReference type="FunFam" id="3.90.640.10:FF:000009">
    <property type="entry name" value="Actin-like 6A, isoform CRA_a"/>
    <property type="match status" value="1"/>
</dbReference>
<dbReference type="PANTHER" id="PTHR11937">
    <property type="entry name" value="ACTIN"/>
    <property type="match status" value="1"/>
</dbReference>
<evidence type="ECO:0000313" key="6">
    <source>
        <dbReference type="Proteomes" id="UP000440578"/>
    </source>
</evidence>
<protein>
    <submittedName>
        <fullName evidence="5">Actin-like protein 6A</fullName>
    </submittedName>
</protein>
<evidence type="ECO:0000256" key="2">
    <source>
        <dbReference type="ARBA" id="ARBA00022490"/>
    </source>
</evidence>
<evidence type="ECO:0000256" key="1">
    <source>
        <dbReference type="ARBA" id="ARBA00004496"/>
    </source>
</evidence>
<reference evidence="5 6" key="1">
    <citation type="submission" date="2019-07" db="EMBL/GenBank/DDBJ databases">
        <title>Draft genome assembly of a fouling barnacle, Amphibalanus amphitrite (Darwin, 1854): The first reference genome for Thecostraca.</title>
        <authorList>
            <person name="Kim W."/>
        </authorList>
    </citation>
    <scope>NUCLEOTIDE SEQUENCE [LARGE SCALE GENOMIC DNA]</scope>
    <source>
        <strain evidence="5">SNU_AA5</strain>
        <tissue evidence="5">Soma without cirri and trophi</tissue>
    </source>
</reference>
<dbReference type="FunFam" id="3.30.420.40:FF:000058">
    <property type="entry name" value="Putative actin-related protein 5"/>
    <property type="match status" value="1"/>
</dbReference>
<dbReference type="InterPro" id="IPR004000">
    <property type="entry name" value="Actin"/>
</dbReference>
<organism evidence="5 6">
    <name type="scientific">Amphibalanus amphitrite</name>
    <name type="common">Striped barnacle</name>
    <name type="synonym">Balanus amphitrite</name>
    <dbReference type="NCBI Taxonomy" id="1232801"/>
    <lineage>
        <taxon>Eukaryota</taxon>
        <taxon>Metazoa</taxon>
        <taxon>Ecdysozoa</taxon>
        <taxon>Arthropoda</taxon>
        <taxon>Crustacea</taxon>
        <taxon>Multicrustacea</taxon>
        <taxon>Cirripedia</taxon>
        <taxon>Thoracica</taxon>
        <taxon>Thoracicalcarea</taxon>
        <taxon>Balanomorpha</taxon>
        <taxon>Balanoidea</taxon>
        <taxon>Balanidae</taxon>
        <taxon>Amphibalaninae</taxon>
        <taxon>Amphibalanus</taxon>
    </lineage>
</organism>
<name>A0A6A4WPR3_AMPAM</name>
<dbReference type="AlphaFoldDB" id="A0A6A4WPR3"/>
<dbReference type="Gene3D" id="2.30.36.70">
    <property type="entry name" value="Actin, Chain A, domain 2"/>
    <property type="match status" value="1"/>
</dbReference>
<dbReference type="GO" id="GO:0005737">
    <property type="term" value="C:cytoplasm"/>
    <property type="evidence" value="ECO:0007669"/>
    <property type="project" value="UniProtKB-SubCell"/>
</dbReference>
<dbReference type="PROSITE" id="PS00432">
    <property type="entry name" value="ACTINS_2"/>
    <property type="match status" value="1"/>
</dbReference>
<keyword evidence="6" id="KW-1185">Reference proteome</keyword>
<evidence type="ECO:0000313" key="5">
    <source>
        <dbReference type="EMBL" id="KAF0308053.1"/>
    </source>
</evidence>
<sequence>MSGGVYGGDEVGALVFDLGHYSLRAGYAGEEAPKSEIPATVGVLEEATTAAQIGTPMEVDSAAGNKDAAAPKRKYYIDTNALHVPKKDVEAVSYMKDGMIDDWDLFENVLNYAYSQCIKSDSELHPVLMSEAPWNHRGRREKLTELMFEKYNVPAFFLVKNAVLAAFANGRSTALVLDSGATHTSAVPVHDGYVLTQGIVKSPLGGDFLTAQCRQFFAQNDIEVIPPYMIGGKEAVKDYEKAKWTRRPNLPEVTKSWHDYMVNEVVQDFQQSILQCVDEYSEETISQMPSVPYEFPNGYHQDFGSERFKIPECLFDPSNIKGVGSTMLGMGNVAHNAVSMCDADLRPNLYGNVVVTGGNTLLQGVPERLNRDLSRKTPPNMRLKLISAQGSSERRFGAWIGGSILGSLGSFQQMWISKQEYEEGGRSQVDRKCP</sequence>
<evidence type="ECO:0000256" key="3">
    <source>
        <dbReference type="ARBA" id="ARBA00023212"/>
    </source>
</evidence>
<accession>A0A6A4WPR3</accession>
<dbReference type="Pfam" id="PF00022">
    <property type="entry name" value="Actin"/>
    <property type="match status" value="1"/>
</dbReference>
<keyword evidence="2" id="KW-0963">Cytoplasm</keyword>